<protein>
    <submittedName>
        <fullName evidence="2">Uncharacterized protein</fullName>
    </submittedName>
</protein>
<feature type="compositionally biased region" description="Basic and acidic residues" evidence="1">
    <location>
        <begin position="175"/>
        <end position="186"/>
    </location>
</feature>
<dbReference type="STRING" id="135208.A0A4Z0A875"/>
<sequence>MPQGVSQTHHVHPGDLPYSTPVLRSASPSGSINTEYGPDETSQADLELTPEEFAHKIEADLRIHEQREQEIRAESKPLLMPKPKSAAEEKALFEQVMRSLRWHVQQLEDDAILENLMLRGSQVALDPMPSSNDVDVIMQSMIGSPGTASMQVDHTPKSGSPISQETGHPRWPPRPLHEVLGESKYK</sequence>
<reference evidence="2 3" key="1">
    <citation type="submission" date="2019-02" db="EMBL/GenBank/DDBJ databases">
        <title>Genome sequencing of the rare red list fungi Hericium alpestre (H. flagellum).</title>
        <authorList>
            <person name="Buettner E."/>
            <person name="Kellner H."/>
        </authorList>
    </citation>
    <scope>NUCLEOTIDE SEQUENCE [LARGE SCALE GENOMIC DNA]</scope>
    <source>
        <strain evidence="2 3">DSM 108284</strain>
    </source>
</reference>
<feature type="compositionally biased region" description="Polar residues" evidence="1">
    <location>
        <begin position="26"/>
        <end position="43"/>
    </location>
</feature>
<accession>A0A4Z0A875</accession>
<organism evidence="2 3">
    <name type="scientific">Hericium alpestre</name>
    <dbReference type="NCBI Taxonomy" id="135208"/>
    <lineage>
        <taxon>Eukaryota</taxon>
        <taxon>Fungi</taxon>
        <taxon>Dikarya</taxon>
        <taxon>Basidiomycota</taxon>
        <taxon>Agaricomycotina</taxon>
        <taxon>Agaricomycetes</taxon>
        <taxon>Russulales</taxon>
        <taxon>Hericiaceae</taxon>
        <taxon>Hericium</taxon>
    </lineage>
</organism>
<name>A0A4Z0A875_9AGAM</name>
<feature type="compositionally biased region" description="Polar residues" evidence="1">
    <location>
        <begin position="146"/>
        <end position="166"/>
    </location>
</feature>
<evidence type="ECO:0000313" key="2">
    <source>
        <dbReference type="EMBL" id="TFY83272.1"/>
    </source>
</evidence>
<proteinExistence type="predicted"/>
<evidence type="ECO:0000313" key="3">
    <source>
        <dbReference type="Proteomes" id="UP000298061"/>
    </source>
</evidence>
<feature type="region of interest" description="Disordered" evidence="1">
    <location>
        <begin position="145"/>
        <end position="186"/>
    </location>
</feature>
<dbReference type="OrthoDB" id="3227715at2759"/>
<dbReference type="Proteomes" id="UP000298061">
    <property type="component" value="Unassembled WGS sequence"/>
</dbReference>
<dbReference type="AlphaFoldDB" id="A0A4Z0A875"/>
<comment type="caution">
    <text evidence="2">The sequence shown here is derived from an EMBL/GenBank/DDBJ whole genome shotgun (WGS) entry which is preliminary data.</text>
</comment>
<dbReference type="EMBL" id="SFCI01000040">
    <property type="protein sequence ID" value="TFY83272.1"/>
    <property type="molecule type" value="Genomic_DNA"/>
</dbReference>
<evidence type="ECO:0000256" key="1">
    <source>
        <dbReference type="SAM" id="MobiDB-lite"/>
    </source>
</evidence>
<gene>
    <name evidence="2" type="ORF">EWM64_g741</name>
</gene>
<feature type="region of interest" description="Disordered" evidence="1">
    <location>
        <begin position="1"/>
        <end position="43"/>
    </location>
</feature>
<keyword evidence="3" id="KW-1185">Reference proteome</keyword>